<dbReference type="EMBL" id="JAJGCB010000016">
    <property type="protein sequence ID" value="KAJ8988800.1"/>
    <property type="molecule type" value="Genomic_DNA"/>
</dbReference>
<dbReference type="Pfam" id="PF14880">
    <property type="entry name" value="COX14"/>
    <property type="match status" value="1"/>
</dbReference>
<comment type="subcellular location">
    <subcellularLocation>
        <location evidence="1">Membrane</location>
        <topology evidence="1">Single-pass membrane protein</topology>
    </subcellularLocation>
</comment>
<dbReference type="Proteomes" id="UP001161757">
    <property type="component" value="Unassembled WGS sequence"/>
</dbReference>
<evidence type="ECO:0000313" key="7">
    <source>
        <dbReference type="EMBL" id="KAJ8988800.1"/>
    </source>
</evidence>
<protein>
    <recommendedName>
        <fullName evidence="9">Cytochrome oxidase c assembly-domain-containing protein</fullName>
    </recommendedName>
</protein>
<keyword evidence="4 6" id="KW-0472">Membrane</keyword>
<sequence>MSRRPPSDAFTRFTSTTPHAMQRPATTFTYQPASRPAADPSRQSPSSSSQPTTSRSQGPPGETPQERVARLRAAARAAKEQAAYSPLERAIEVGRRVADRAHRFTTYGLLLFAGVSTVVAIYGTTSLIAHNRRQKRAWIERELDRLDEARQAFLKGEANAEQLHLLEQERAGQEMEAARKREAERKKSESYWSKIKGMVGVQMAKGDLGQETEAERAEREARQLRRQQRDAAAAQEGFIEGEVRPVAVAVAESGIKGVGIDSKGRPVPADKVEYVAAKAEDSRRTGEKDVTARTGTKGGPLDALAENVAEAVNPSTEGQGWLSWLRGSRS</sequence>
<name>A0AAN6ISB9_EXODE</name>
<dbReference type="GO" id="GO:0016020">
    <property type="term" value="C:membrane"/>
    <property type="evidence" value="ECO:0007669"/>
    <property type="project" value="UniProtKB-SubCell"/>
</dbReference>
<keyword evidence="3 6" id="KW-1133">Transmembrane helix</keyword>
<feature type="compositionally biased region" description="Low complexity" evidence="5">
    <location>
        <begin position="32"/>
        <end position="60"/>
    </location>
</feature>
<dbReference type="InterPro" id="IPR029208">
    <property type="entry name" value="COX14"/>
</dbReference>
<feature type="compositionally biased region" description="Basic and acidic residues" evidence="5">
    <location>
        <begin position="213"/>
        <end position="229"/>
    </location>
</feature>
<feature type="region of interest" description="Disordered" evidence="5">
    <location>
        <begin position="278"/>
        <end position="301"/>
    </location>
</feature>
<evidence type="ECO:0000256" key="3">
    <source>
        <dbReference type="ARBA" id="ARBA00022989"/>
    </source>
</evidence>
<comment type="caution">
    <text evidence="7">The sequence shown here is derived from an EMBL/GenBank/DDBJ whole genome shotgun (WGS) entry which is preliminary data.</text>
</comment>
<feature type="region of interest" description="Disordered" evidence="5">
    <location>
        <begin position="1"/>
        <end position="66"/>
    </location>
</feature>
<organism evidence="7 8">
    <name type="scientific">Exophiala dermatitidis</name>
    <name type="common">Black yeast-like fungus</name>
    <name type="synonym">Wangiella dermatitidis</name>
    <dbReference type="NCBI Taxonomy" id="5970"/>
    <lineage>
        <taxon>Eukaryota</taxon>
        <taxon>Fungi</taxon>
        <taxon>Dikarya</taxon>
        <taxon>Ascomycota</taxon>
        <taxon>Pezizomycotina</taxon>
        <taxon>Eurotiomycetes</taxon>
        <taxon>Chaetothyriomycetidae</taxon>
        <taxon>Chaetothyriales</taxon>
        <taxon>Herpotrichiellaceae</taxon>
        <taxon>Exophiala</taxon>
    </lineage>
</organism>
<dbReference type="AlphaFoldDB" id="A0AAN6ISB9"/>
<feature type="compositionally biased region" description="Basic and acidic residues" evidence="5">
    <location>
        <begin position="278"/>
        <end position="291"/>
    </location>
</feature>
<feature type="compositionally biased region" description="Polar residues" evidence="5">
    <location>
        <begin position="12"/>
        <end position="31"/>
    </location>
</feature>
<evidence type="ECO:0000313" key="8">
    <source>
        <dbReference type="Proteomes" id="UP001161757"/>
    </source>
</evidence>
<proteinExistence type="predicted"/>
<feature type="transmembrane region" description="Helical" evidence="6">
    <location>
        <begin position="104"/>
        <end position="123"/>
    </location>
</feature>
<evidence type="ECO:0000256" key="2">
    <source>
        <dbReference type="ARBA" id="ARBA00022692"/>
    </source>
</evidence>
<evidence type="ECO:0000256" key="1">
    <source>
        <dbReference type="ARBA" id="ARBA00004167"/>
    </source>
</evidence>
<gene>
    <name evidence="7" type="ORF">HRR80_007006</name>
</gene>
<evidence type="ECO:0000256" key="5">
    <source>
        <dbReference type="SAM" id="MobiDB-lite"/>
    </source>
</evidence>
<evidence type="ECO:0008006" key="9">
    <source>
        <dbReference type="Google" id="ProtNLM"/>
    </source>
</evidence>
<accession>A0AAN6ISB9</accession>
<reference evidence="7" key="1">
    <citation type="submission" date="2023-01" db="EMBL/GenBank/DDBJ databases">
        <title>Exophiala dermititidis isolated from Cystic Fibrosis Patient.</title>
        <authorList>
            <person name="Kurbessoian T."/>
            <person name="Crocker A."/>
            <person name="Murante D."/>
            <person name="Hogan D.A."/>
            <person name="Stajich J.E."/>
        </authorList>
    </citation>
    <scope>NUCLEOTIDE SEQUENCE</scope>
    <source>
        <strain evidence="7">Ex8</strain>
    </source>
</reference>
<evidence type="ECO:0000256" key="6">
    <source>
        <dbReference type="SAM" id="Phobius"/>
    </source>
</evidence>
<evidence type="ECO:0000256" key="4">
    <source>
        <dbReference type="ARBA" id="ARBA00023136"/>
    </source>
</evidence>
<keyword evidence="2 6" id="KW-0812">Transmembrane</keyword>
<feature type="region of interest" description="Disordered" evidence="5">
    <location>
        <begin position="206"/>
        <end position="229"/>
    </location>
</feature>